<dbReference type="AlphaFoldDB" id="A0A133KD75"/>
<accession>A0A133KD75</accession>
<evidence type="ECO:0000313" key="1">
    <source>
        <dbReference type="EMBL" id="KWZ77405.1"/>
    </source>
</evidence>
<dbReference type="Proteomes" id="UP000070383">
    <property type="component" value="Unassembled WGS sequence"/>
</dbReference>
<dbReference type="STRING" id="33036.HMPREF3200_01456"/>
<feature type="non-terminal residue" evidence="1">
    <location>
        <position position="1"/>
    </location>
</feature>
<sequence>DMDKRKKKAEELLGKKYADSITDLRRPEMISPIVREFMAGNLGGEGKAMLDAVTGATLTSGGLGQSVDNALRMSAHDKETGNDIKEINIIEPSDVNGITGQRVLKQDRSKALDLSRLKLELVDKNGNKKVIAYKDFKTNGIEIKDRDTGKKLENNTQLTNEEMNQAIIAELTHKGSMRSTDFAIQFETYSDDYIVGMEYKFDGGNWQELVNPAKDANNVSYRQTIKINDANRGKNASFRLKTKSGKTYDYTCTSPITDYGFKYTF</sequence>
<comment type="caution">
    <text evidence="1">The sequence shown here is derived from an EMBL/GenBank/DDBJ whole genome shotgun (WGS) entry which is preliminary data.</text>
</comment>
<dbReference type="EMBL" id="LRPM01000050">
    <property type="protein sequence ID" value="KWZ77405.1"/>
    <property type="molecule type" value="Genomic_DNA"/>
</dbReference>
<feature type="non-terminal residue" evidence="1">
    <location>
        <position position="265"/>
    </location>
</feature>
<keyword evidence="2" id="KW-1185">Reference proteome</keyword>
<reference evidence="2" key="1">
    <citation type="submission" date="2016-01" db="EMBL/GenBank/DDBJ databases">
        <authorList>
            <person name="Mitreva M."/>
            <person name="Pepin K.H."/>
            <person name="Mihindukulasuriya K.A."/>
            <person name="Fulton R."/>
            <person name="Fronick C."/>
            <person name="O'Laughlin M."/>
            <person name="Miner T."/>
            <person name="Herter B."/>
            <person name="Rosa B.A."/>
            <person name="Cordes M."/>
            <person name="Tomlinson C."/>
            <person name="Wollam A."/>
            <person name="Palsikar V.B."/>
            <person name="Mardis E.R."/>
            <person name="Wilson R.K."/>
        </authorList>
    </citation>
    <scope>NUCLEOTIDE SEQUENCE [LARGE SCALE GENOMIC DNA]</scope>
    <source>
        <strain evidence="2">MJR8151</strain>
    </source>
</reference>
<proteinExistence type="predicted"/>
<organism evidence="1 2">
    <name type="scientific">Anaerococcus tetradius</name>
    <dbReference type="NCBI Taxonomy" id="33036"/>
    <lineage>
        <taxon>Bacteria</taxon>
        <taxon>Bacillati</taxon>
        <taxon>Bacillota</taxon>
        <taxon>Tissierellia</taxon>
        <taxon>Tissierellales</taxon>
        <taxon>Peptoniphilaceae</taxon>
        <taxon>Anaerococcus</taxon>
    </lineage>
</organism>
<name>A0A133KD75_9FIRM</name>
<dbReference type="RefSeq" id="WP_197416344.1">
    <property type="nucleotide sequence ID" value="NZ_KQ955282.1"/>
</dbReference>
<protein>
    <submittedName>
        <fullName evidence="1">Uncharacterized protein</fullName>
    </submittedName>
</protein>
<evidence type="ECO:0000313" key="2">
    <source>
        <dbReference type="Proteomes" id="UP000070383"/>
    </source>
</evidence>
<gene>
    <name evidence="1" type="ORF">HMPREF3200_01456</name>
</gene>